<organism evidence="1 2">
    <name type="scientific">Pseudonocardia humida</name>
    <dbReference type="NCBI Taxonomy" id="2800819"/>
    <lineage>
        <taxon>Bacteria</taxon>
        <taxon>Bacillati</taxon>
        <taxon>Actinomycetota</taxon>
        <taxon>Actinomycetes</taxon>
        <taxon>Pseudonocardiales</taxon>
        <taxon>Pseudonocardiaceae</taxon>
        <taxon>Pseudonocardia</taxon>
    </lineage>
</organism>
<evidence type="ECO:0000313" key="2">
    <source>
        <dbReference type="Proteomes" id="UP001165283"/>
    </source>
</evidence>
<gene>
    <name evidence="1" type="ORF">KDL28_22690</name>
</gene>
<reference evidence="1" key="1">
    <citation type="submission" date="2021-04" db="EMBL/GenBank/DDBJ databases">
        <title>Pseudonocardia sp. nov., isolated from sandy soil of mangrove forest.</title>
        <authorList>
            <person name="Zan Z."/>
            <person name="Huang R."/>
            <person name="Liu W."/>
        </authorList>
    </citation>
    <scope>NUCLEOTIDE SEQUENCE</scope>
    <source>
        <strain evidence="1">S2-4</strain>
    </source>
</reference>
<comment type="caution">
    <text evidence="1">The sequence shown here is derived from an EMBL/GenBank/DDBJ whole genome shotgun (WGS) entry which is preliminary data.</text>
</comment>
<name>A0ABT1A4H9_9PSEU</name>
<dbReference type="EMBL" id="JAGSOV010000047">
    <property type="protein sequence ID" value="MCO1657875.1"/>
    <property type="molecule type" value="Genomic_DNA"/>
</dbReference>
<evidence type="ECO:0000313" key="1">
    <source>
        <dbReference type="EMBL" id="MCO1657875.1"/>
    </source>
</evidence>
<keyword evidence="2" id="KW-1185">Reference proteome</keyword>
<protein>
    <submittedName>
        <fullName evidence="1">Uncharacterized protein</fullName>
    </submittedName>
</protein>
<dbReference type="Proteomes" id="UP001165283">
    <property type="component" value="Unassembled WGS sequence"/>
</dbReference>
<proteinExistence type="predicted"/>
<sequence>MAVTEYDVTRIPGGNLRVSRSEFAAVWAAAEHRDASGVDWYAGGVVDTCRWLAGRSVRRPATGRTGIAYEERIEDESVAAESLAVRRPDLVGLQPGWCEGVRATLRWAWRRDGGPPVSAVGGPSE</sequence>
<dbReference type="RefSeq" id="WP_252441524.1">
    <property type="nucleotide sequence ID" value="NZ_JAGSOV010000047.1"/>
</dbReference>
<accession>A0ABT1A4H9</accession>